<evidence type="ECO:0000313" key="4">
    <source>
        <dbReference type="Proteomes" id="UP000249239"/>
    </source>
</evidence>
<protein>
    <recommendedName>
        <fullName evidence="5">AAA+ ATPase domain-containing protein</fullName>
    </recommendedName>
</protein>
<name>A0A2W7MZS3_9BACT</name>
<dbReference type="AlphaFoldDB" id="A0A2W7MZS3"/>
<dbReference type="Proteomes" id="UP000249239">
    <property type="component" value="Unassembled WGS sequence"/>
</dbReference>
<dbReference type="SUPFAM" id="SSF52540">
    <property type="entry name" value="P-loop containing nucleoside triphosphate hydrolases"/>
    <property type="match status" value="1"/>
</dbReference>
<evidence type="ECO:0008006" key="5">
    <source>
        <dbReference type="Google" id="ProtNLM"/>
    </source>
</evidence>
<dbReference type="EMBL" id="QKZK01000062">
    <property type="protein sequence ID" value="PZX10094.1"/>
    <property type="molecule type" value="Genomic_DNA"/>
</dbReference>
<feature type="domain" description="DUF4143" evidence="2">
    <location>
        <begin position="223"/>
        <end position="365"/>
    </location>
</feature>
<accession>A0A2W7MZS3</accession>
<comment type="caution">
    <text evidence="3">The sequence shown here is derived from an EMBL/GenBank/DDBJ whole genome shotgun (WGS) entry which is preliminary data.</text>
</comment>
<sequence length="431" mass="49988">MKQQLKEIILENQQFIPGTIIKREHLQIPTNTGMIISLVGARRSGKTYLLYDLMAQLKKEGIPPEKIVFINFEDERLNLQPTDLDMILQAYLELYPEANLQETSFFFDEIQNVNGWEKFIRRVYDTKSKHLYISGSNSRLLSTEIATELRGRTVSYTVYPFSFVEFVKATNGPDNSSTQANRAKLIHLTEQFMTEGGFPELTRFERPFKIKILQEYFNVMIYRDIIERYSISNPEVLKFFIKKIFSAVTGPLSVNKTYNDLKSMGYKISNKYLYEYLEHCNTVFLTQSISKYDFSEIKQAKSDKKVYIIDNGLLSAIDFGVSENKGKLLENMVAMELLKQGHRLFYYKDQTECDFIAQPPSSHHPIAIQVSLTLKQEATRAREIKGLVNACKHLKVNFGHIITLDEEEMLTESSCKISVLPFYKYFTKPPF</sequence>
<evidence type="ECO:0000259" key="1">
    <source>
        <dbReference type="Pfam" id="PF13173"/>
    </source>
</evidence>
<dbReference type="InterPro" id="IPR041682">
    <property type="entry name" value="AAA_14"/>
</dbReference>
<feature type="domain" description="AAA" evidence="1">
    <location>
        <begin position="35"/>
        <end position="166"/>
    </location>
</feature>
<dbReference type="RefSeq" id="WP_111447231.1">
    <property type="nucleotide sequence ID" value="NZ_QKZK01000062.1"/>
</dbReference>
<gene>
    <name evidence="3" type="ORF">LX69_03467</name>
</gene>
<dbReference type="PANTHER" id="PTHR33295">
    <property type="entry name" value="ATPASE"/>
    <property type="match status" value="1"/>
</dbReference>
<reference evidence="3 4" key="1">
    <citation type="submission" date="2018-06" db="EMBL/GenBank/DDBJ databases">
        <title>Genomic Encyclopedia of Archaeal and Bacterial Type Strains, Phase II (KMG-II): from individual species to whole genera.</title>
        <authorList>
            <person name="Goeker M."/>
        </authorList>
    </citation>
    <scope>NUCLEOTIDE SEQUENCE [LARGE SCALE GENOMIC DNA]</scope>
    <source>
        <strain evidence="3 4">DSM 6779</strain>
    </source>
</reference>
<keyword evidence="4" id="KW-1185">Reference proteome</keyword>
<organism evidence="3 4">
    <name type="scientific">Breznakibacter xylanolyticus</name>
    <dbReference type="NCBI Taxonomy" id="990"/>
    <lineage>
        <taxon>Bacteria</taxon>
        <taxon>Pseudomonadati</taxon>
        <taxon>Bacteroidota</taxon>
        <taxon>Bacteroidia</taxon>
        <taxon>Marinilabiliales</taxon>
        <taxon>Marinilabiliaceae</taxon>
        <taxon>Breznakibacter</taxon>
    </lineage>
</organism>
<dbReference type="PANTHER" id="PTHR33295:SF8">
    <property type="entry name" value="AAA+ ATPASE DOMAIN-CONTAINING PROTEIN"/>
    <property type="match status" value="1"/>
</dbReference>
<evidence type="ECO:0000313" key="3">
    <source>
        <dbReference type="EMBL" id="PZX10094.1"/>
    </source>
</evidence>
<dbReference type="Pfam" id="PF13635">
    <property type="entry name" value="DUF4143"/>
    <property type="match status" value="1"/>
</dbReference>
<evidence type="ECO:0000259" key="2">
    <source>
        <dbReference type="Pfam" id="PF13635"/>
    </source>
</evidence>
<dbReference type="InterPro" id="IPR027417">
    <property type="entry name" value="P-loop_NTPase"/>
</dbReference>
<dbReference type="InterPro" id="IPR025420">
    <property type="entry name" value="DUF4143"/>
</dbReference>
<proteinExistence type="predicted"/>
<dbReference type="OrthoDB" id="9801840at2"/>
<dbReference type="Pfam" id="PF13173">
    <property type="entry name" value="AAA_14"/>
    <property type="match status" value="1"/>
</dbReference>